<dbReference type="Proteomes" id="UP000515202">
    <property type="component" value="Unplaced"/>
</dbReference>
<dbReference type="Pfam" id="PF01562">
    <property type="entry name" value="Pep_M12B_propep"/>
    <property type="match status" value="1"/>
</dbReference>
<dbReference type="GO" id="GO:0006508">
    <property type="term" value="P:proteolysis"/>
    <property type="evidence" value="ECO:0007669"/>
    <property type="project" value="InterPro"/>
</dbReference>
<keyword evidence="1" id="KW-1015">Disulfide bond</keyword>
<protein>
    <submittedName>
        <fullName evidence="6">Disintegrin and metalloproteinase domain-containing protein 20-like</fullName>
    </submittedName>
</protein>
<dbReference type="PROSITE" id="PS50214">
    <property type="entry name" value="DISINTEGRIN_2"/>
    <property type="match status" value="1"/>
</dbReference>
<dbReference type="SMART" id="SM00050">
    <property type="entry name" value="DISIN"/>
    <property type="match status" value="1"/>
</dbReference>
<dbReference type="Pfam" id="PF01421">
    <property type="entry name" value="Reprolysin"/>
    <property type="match status" value="1"/>
</dbReference>
<evidence type="ECO:0000256" key="2">
    <source>
        <dbReference type="PROSITE-ProRule" id="PRU00276"/>
    </source>
</evidence>
<dbReference type="InterPro" id="IPR002870">
    <property type="entry name" value="Peptidase_M12B_N"/>
</dbReference>
<dbReference type="GO" id="GO:0004222">
    <property type="term" value="F:metalloendopeptidase activity"/>
    <property type="evidence" value="ECO:0007669"/>
    <property type="project" value="InterPro"/>
</dbReference>
<dbReference type="RefSeq" id="XP_011384458.1">
    <property type="nucleotide sequence ID" value="XM_011386156.1"/>
</dbReference>
<evidence type="ECO:0000313" key="5">
    <source>
        <dbReference type="Proteomes" id="UP000515202"/>
    </source>
</evidence>
<keyword evidence="5" id="KW-1185">Reference proteome</keyword>
<gene>
    <name evidence="6" type="primary">LOC105309945</name>
</gene>
<dbReference type="KEGG" id="pvp:105309945"/>
<dbReference type="PANTHER" id="PTHR11905:SF140">
    <property type="entry name" value="A DISINTEGRIN AND METALLOPEPTIDASE DOMAIN 6-RELATED"/>
    <property type="match status" value="1"/>
</dbReference>
<sequence>MLAPVQGSRGRPSWRYISSEVVIPRKEVNRGKGVQVPGWLSYSLRFGGQRHVIHMRRKKLFWPRHLLLMTQDDQGTLQMDYPFIPLDCYYLGYLEDIPFSTVTMDTCYGGLEGIMKLDDLAYEIKPLKDSQRFEHVVSQIVADTNATGPPYRLGYKEDSDPLLSQANTSAASRISSKLYSSHQGNIKGCMIASNSIYTIYNNMSKCANLLRNIGSLFNSMYKSLDIRYYIGIMIIYNARDPAAMNNYQVPGSPFHQYYELVIFRPLLPHSGFLLNRQGPHEVDFTPVLYGMCNNENLVMLGYMDRHYLLIAIVGAQEIGRTLGLYYDEDTCVCQRRATCIMYHYPVLTDAFSNCSFVHIQNVFANHVADCLYMTDIVYTNRTYSVARCGDNVVDETEQCDCGSFKRCYNDPCCKSDCTFPRGSSCDTGRCCVNCTQAAPGVLCRPIQN</sequence>
<feature type="domain" description="Peptidase M12B" evidence="4">
    <location>
        <begin position="184"/>
        <end position="375"/>
    </location>
</feature>
<dbReference type="InterPro" id="IPR001590">
    <property type="entry name" value="Peptidase_M12B"/>
</dbReference>
<dbReference type="InterPro" id="IPR036436">
    <property type="entry name" value="Disintegrin_dom_sf"/>
</dbReference>
<organism evidence="5 6">
    <name type="scientific">Pteropus vampyrus</name>
    <name type="common">Large flying fox</name>
    <dbReference type="NCBI Taxonomy" id="132908"/>
    <lineage>
        <taxon>Eukaryota</taxon>
        <taxon>Metazoa</taxon>
        <taxon>Chordata</taxon>
        <taxon>Craniata</taxon>
        <taxon>Vertebrata</taxon>
        <taxon>Euteleostomi</taxon>
        <taxon>Mammalia</taxon>
        <taxon>Eutheria</taxon>
        <taxon>Laurasiatheria</taxon>
        <taxon>Chiroptera</taxon>
        <taxon>Yinpterochiroptera</taxon>
        <taxon>Pteropodoidea</taxon>
        <taxon>Pteropodidae</taxon>
        <taxon>Pteropodinae</taxon>
        <taxon>Pteropus</taxon>
    </lineage>
</organism>
<dbReference type="GO" id="GO:0008584">
    <property type="term" value="P:male gonad development"/>
    <property type="evidence" value="ECO:0007669"/>
    <property type="project" value="TreeGrafter"/>
</dbReference>
<evidence type="ECO:0000259" key="4">
    <source>
        <dbReference type="PROSITE" id="PS50215"/>
    </source>
</evidence>
<dbReference type="PANTHER" id="PTHR11905">
    <property type="entry name" value="ADAM A DISINTEGRIN AND METALLOPROTEASE DOMAIN"/>
    <property type="match status" value="1"/>
</dbReference>
<comment type="caution">
    <text evidence="2">Lacks conserved residue(s) required for the propagation of feature annotation.</text>
</comment>
<dbReference type="Gene3D" id="4.10.70.10">
    <property type="entry name" value="Disintegrin domain"/>
    <property type="match status" value="1"/>
</dbReference>
<dbReference type="InterPro" id="IPR001762">
    <property type="entry name" value="Disintegrin_dom"/>
</dbReference>
<evidence type="ECO:0000313" key="6">
    <source>
        <dbReference type="RefSeq" id="XP_011384458.1"/>
    </source>
</evidence>
<evidence type="ECO:0000256" key="1">
    <source>
        <dbReference type="ARBA" id="ARBA00023157"/>
    </source>
</evidence>
<dbReference type="GO" id="GO:1990913">
    <property type="term" value="C:sperm head plasma membrane"/>
    <property type="evidence" value="ECO:0007669"/>
    <property type="project" value="TreeGrafter"/>
</dbReference>
<dbReference type="Gene3D" id="3.40.390.10">
    <property type="entry name" value="Collagenase (Catalytic Domain)"/>
    <property type="match status" value="1"/>
</dbReference>
<feature type="non-terminal residue" evidence="6">
    <location>
        <position position="448"/>
    </location>
</feature>
<dbReference type="GO" id="GO:0009897">
    <property type="term" value="C:external side of plasma membrane"/>
    <property type="evidence" value="ECO:0007669"/>
    <property type="project" value="TreeGrafter"/>
</dbReference>
<dbReference type="InterPro" id="IPR034027">
    <property type="entry name" value="Reprolysin_adamalysin"/>
</dbReference>
<dbReference type="PROSITE" id="PS50215">
    <property type="entry name" value="ADAM_MEPRO"/>
    <property type="match status" value="1"/>
</dbReference>
<reference evidence="6" key="1">
    <citation type="submission" date="2025-08" db="UniProtKB">
        <authorList>
            <consortium name="RefSeq"/>
        </authorList>
    </citation>
    <scope>IDENTIFICATION</scope>
    <source>
        <tissue evidence="6">Kidney</tissue>
    </source>
</reference>
<dbReference type="OrthoDB" id="5951731at2759"/>
<accession>A0A6P3RP43</accession>
<dbReference type="GeneID" id="105309945"/>
<dbReference type="InterPro" id="IPR024079">
    <property type="entry name" value="MetalloPept_cat_dom_sf"/>
</dbReference>
<proteinExistence type="predicted"/>
<feature type="domain" description="Disintegrin" evidence="3">
    <location>
        <begin position="385"/>
        <end position="448"/>
    </location>
</feature>
<dbReference type="SUPFAM" id="SSF57552">
    <property type="entry name" value="Blood coagulation inhibitor (disintegrin)"/>
    <property type="match status" value="1"/>
</dbReference>
<dbReference type="CDD" id="cd04269">
    <property type="entry name" value="ZnMc_adamalysin_II_like"/>
    <property type="match status" value="1"/>
</dbReference>
<name>A0A6P3RP43_PTEVA</name>
<evidence type="ECO:0000259" key="3">
    <source>
        <dbReference type="PROSITE" id="PS50214"/>
    </source>
</evidence>
<dbReference type="Pfam" id="PF00200">
    <property type="entry name" value="Disintegrin"/>
    <property type="match status" value="1"/>
</dbReference>
<dbReference type="AlphaFoldDB" id="A0A6P3RP43"/>
<dbReference type="SUPFAM" id="SSF55486">
    <property type="entry name" value="Metalloproteases ('zincins'), catalytic domain"/>
    <property type="match status" value="1"/>
</dbReference>
<feature type="active site" evidence="2">
    <location>
        <position position="317"/>
    </location>
</feature>